<keyword evidence="2" id="KW-1185">Reference proteome</keyword>
<dbReference type="EMBL" id="CALSDN010000010">
    <property type="protein sequence ID" value="CAH6722686.1"/>
    <property type="molecule type" value="Genomic_DNA"/>
</dbReference>
<organism evidence="1 2">
    <name type="scientific">[Candida] jaroonii</name>
    <dbReference type="NCBI Taxonomy" id="467808"/>
    <lineage>
        <taxon>Eukaryota</taxon>
        <taxon>Fungi</taxon>
        <taxon>Dikarya</taxon>
        <taxon>Ascomycota</taxon>
        <taxon>Saccharomycotina</taxon>
        <taxon>Pichiomycetes</taxon>
        <taxon>Debaryomycetaceae</taxon>
        <taxon>Yamadazyma</taxon>
    </lineage>
</organism>
<sequence length="590" mass="65560">MSEIKKDIIDVPVDEKVNPIEANDSADGSFKPLDSDKKEETVSLTEDGDEATMEDLKTLRHVSGKIPLRVWLVAIVELAERFSYYGLSTPFQNYMQNGPEDTPKGLLKLGSQAATALSYFFQFWCYVTPILGAYISDSYLGKYKTICMACGIYIAGIFILFMGSIPSITTRNAAIGTYVAAIIIIGIATGFIKSNVSPLIADQIPKEKPTIRVLKSGERVVVDPAITIQNVFMIFYAMINIGSFSIAATTQLEHRVGFWAAFLLPFCFFFVGVFALVIGKNQYVKLPVSDKIVAKCFKVAYIGIKNRFNLDSAKPSNNPEKNYNWTDHFVEEVKRATKACKVFVFFIVFWTVYGQMTNNFVSMAGQMETHAMPNDMLQVFNSLAIVIAVPLCDRLIYPFIRRFTPLKSMTRIFIGFMFSASAMVYAAVLQHYIYKAGPCYDAPMACAPEYSNTPNRVHVAIQAPAYVLIGLSEIFANITGLEYAYTKAPISMKAFVTSLYLLTTAFGSAIGIALASVSVDPKYVWLYTGLAVATFISGCIFWILFHHYNDHEEELNQLEYDQTDNVAKDVFPGEGLAPIASVSKSIRSVV</sequence>
<accession>A0ACA9YDC5</accession>
<reference evidence="1" key="1">
    <citation type="submission" date="2022-06" db="EMBL/GenBank/DDBJ databases">
        <authorList>
            <person name="Legras J.-L."/>
            <person name="Devillers H."/>
            <person name="Grondin C."/>
        </authorList>
    </citation>
    <scope>NUCLEOTIDE SEQUENCE</scope>
    <source>
        <strain evidence="1">CLIB 1444</strain>
    </source>
</reference>
<evidence type="ECO:0000313" key="1">
    <source>
        <dbReference type="EMBL" id="CAH6722686.1"/>
    </source>
</evidence>
<gene>
    <name evidence="1" type="ORF">CLIB1444_10S04082</name>
</gene>
<comment type="caution">
    <text evidence="1">The sequence shown here is derived from an EMBL/GenBank/DDBJ whole genome shotgun (WGS) entry which is preliminary data.</text>
</comment>
<proteinExistence type="predicted"/>
<evidence type="ECO:0000313" key="2">
    <source>
        <dbReference type="Proteomes" id="UP001152531"/>
    </source>
</evidence>
<name>A0ACA9YDC5_9ASCO</name>
<dbReference type="Proteomes" id="UP001152531">
    <property type="component" value="Unassembled WGS sequence"/>
</dbReference>
<protein>
    <submittedName>
        <fullName evidence="1">Peptide transporter Ptr2p</fullName>
    </submittedName>
</protein>